<organism evidence="6 7">
    <name type="scientific">Pseudomonas oryzae</name>
    <dbReference type="NCBI Taxonomy" id="1392877"/>
    <lineage>
        <taxon>Bacteria</taxon>
        <taxon>Pseudomonadati</taxon>
        <taxon>Pseudomonadota</taxon>
        <taxon>Gammaproteobacteria</taxon>
        <taxon>Pseudomonadales</taxon>
        <taxon>Pseudomonadaceae</taxon>
        <taxon>Pseudomonas</taxon>
    </lineage>
</organism>
<dbReference type="Proteomes" id="UP000243359">
    <property type="component" value="Chromosome I"/>
</dbReference>
<dbReference type="Pfam" id="PF07687">
    <property type="entry name" value="M20_dimer"/>
    <property type="match status" value="1"/>
</dbReference>
<dbReference type="EMBL" id="LT629751">
    <property type="protein sequence ID" value="SDS20723.1"/>
    <property type="molecule type" value="Genomic_DNA"/>
</dbReference>
<evidence type="ECO:0000256" key="1">
    <source>
        <dbReference type="ARBA" id="ARBA00006153"/>
    </source>
</evidence>
<dbReference type="InterPro" id="IPR011650">
    <property type="entry name" value="Peptidase_M20_dimer"/>
</dbReference>
<dbReference type="FunFam" id="3.30.70.360:FF:000014">
    <property type="entry name" value="N-acyl-L-amino acid amidohydrolase"/>
    <property type="match status" value="1"/>
</dbReference>
<dbReference type="Gene3D" id="3.40.630.10">
    <property type="entry name" value="Zn peptidases"/>
    <property type="match status" value="1"/>
</dbReference>
<evidence type="ECO:0000256" key="3">
    <source>
        <dbReference type="PIRSR" id="PIRSR005962-1"/>
    </source>
</evidence>
<protein>
    <submittedName>
        <fullName evidence="6">Amidohydrolase</fullName>
    </submittedName>
</protein>
<sequence length="448" mass="47699">MTRKNLQLAAIGLATSSMWLSLAAPAQAIEASVLTSIQSRVGAIESKMIGWQRDIHQHPELSNQEHRTARLVADHLRSLGLKVSTGVGGTGVVGILEGGRPGRVVALRADMDALPIKELTDLPFASKAKGMHMGKEVDVMHACGHDGHTAILMATAEVLAGMREQIPGTVKFIFQPAEEGHSEEPHDEHAHIGAQAMIDAGVLENPKVDAIFGLHLIPAFPTGTVAYRPGPILASGDAFALKVTGKQTHGGFPWNGIDPIVSSAQIIMGMQTIVSRQLNLSREPAVISIGSIHGGNRENIIPESVEMLGTVRTFDDGMRDETLKRMQVTAESIAQASGAKAEIKFLKPAYATTVNDASLTERMAPTLRQVTGGQAVIAPKLSASEDFSAYQKQVPGLFFFLGSTDPKQDPKTAAPNHSPYFKIDEAALAVGARSMVALALDYLNSPNP</sequence>
<evidence type="ECO:0000313" key="6">
    <source>
        <dbReference type="EMBL" id="SDS20723.1"/>
    </source>
</evidence>
<feature type="binding site" evidence="3">
    <location>
        <position position="143"/>
    </location>
    <ligand>
        <name>Mn(2+)</name>
        <dbReference type="ChEBI" id="CHEBI:29035"/>
        <label>2</label>
    </ligand>
</feature>
<dbReference type="GO" id="GO:0046872">
    <property type="term" value="F:metal ion binding"/>
    <property type="evidence" value="ECO:0007669"/>
    <property type="project" value="UniProtKB-KW"/>
</dbReference>
<feature type="signal peptide" evidence="4">
    <location>
        <begin position="1"/>
        <end position="28"/>
    </location>
</feature>
<dbReference type="SUPFAM" id="SSF53187">
    <property type="entry name" value="Zn-dependent exopeptidases"/>
    <property type="match status" value="1"/>
</dbReference>
<comment type="similarity">
    <text evidence="1">Belongs to the peptidase M20 family.</text>
</comment>
<keyword evidence="4" id="KW-0732">Signal</keyword>
<dbReference type="Pfam" id="PF01546">
    <property type="entry name" value="Peptidase_M20"/>
    <property type="match status" value="1"/>
</dbReference>
<dbReference type="InterPro" id="IPR002933">
    <property type="entry name" value="Peptidase_M20"/>
</dbReference>
<feature type="binding site" evidence="3">
    <location>
        <position position="179"/>
    </location>
    <ligand>
        <name>Mn(2+)</name>
        <dbReference type="ChEBI" id="CHEBI:29035"/>
        <label>2</label>
    </ligand>
</feature>
<accession>A0A1H1QBP0</accession>
<evidence type="ECO:0000313" key="7">
    <source>
        <dbReference type="Proteomes" id="UP000243359"/>
    </source>
</evidence>
<keyword evidence="3" id="KW-0479">Metal-binding</keyword>
<evidence type="ECO:0000256" key="4">
    <source>
        <dbReference type="SAM" id="SignalP"/>
    </source>
</evidence>
<dbReference type="SUPFAM" id="SSF55031">
    <property type="entry name" value="Bacterial exopeptidase dimerisation domain"/>
    <property type="match status" value="1"/>
</dbReference>
<feature type="domain" description="Peptidase M20 dimerisation" evidence="5">
    <location>
        <begin position="239"/>
        <end position="328"/>
    </location>
</feature>
<feature type="binding site" evidence="3">
    <location>
        <position position="215"/>
    </location>
    <ligand>
        <name>Mn(2+)</name>
        <dbReference type="ChEBI" id="CHEBI:29035"/>
        <label>2</label>
    </ligand>
</feature>
<dbReference type="PANTHER" id="PTHR11014">
    <property type="entry name" value="PEPTIDASE M20 FAMILY MEMBER"/>
    <property type="match status" value="1"/>
</dbReference>
<reference evidence="7" key="1">
    <citation type="submission" date="2016-10" db="EMBL/GenBank/DDBJ databases">
        <authorList>
            <person name="Varghese N."/>
            <person name="Submissions S."/>
        </authorList>
    </citation>
    <scope>NUCLEOTIDE SEQUENCE [LARGE SCALE GENOMIC DNA]</scope>
    <source>
        <strain evidence="7">KCTC 32247</strain>
    </source>
</reference>
<dbReference type="OrthoDB" id="9777385at2"/>
<dbReference type="AlphaFoldDB" id="A0A1H1QBP0"/>
<gene>
    <name evidence="6" type="ORF">SAMN05216221_1294</name>
</gene>
<dbReference type="Gene3D" id="3.30.70.360">
    <property type="match status" value="1"/>
</dbReference>
<keyword evidence="3" id="KW-0464">Manganese</keyword>
<evidence type="ECO:0000259" key="5">
    <source>
        <dbReference type="Pfam" id="PF07687"/>
    </source>
</evidence>
<evidence type="ECO:0000256" key="2">
    <source>
        <dbReference type="ARBA" id="ARBA00022801"/>
    </source>
</evidence>
<dbReference type="PIRSF" id="PIRSF005962">
    <property type="entry name" value="Pept_M20D_amidohydro"/>
    <property type="match status" value="1"/>
</dbReference>
<dbReference type="NCBIfam" id="TIGR01891">
    <property type="entry name" value="amidohydrolases"/>
    <property type="match status" value="1"/>
</dbReference>
<keyword evidence="2 6" id="KW-0378">Hydrolase</keyword>
<comment type="cofactor">
    <cofactor evidence="3">
        <name>Mn(2+)</name>
        <dbReference type="ChEBI" id="CHEBI:29035"/>
    </cofactor>
    <text evidence="3">The Mn(2+) ion enhances activity.</text>
</comment>
<dbReference type="GO" id="GO:0016787">
    <property type="term" value="F:hydrolase activity"/>
    <property type="evidence" value="ECO:0007669"/>
    <property type="project" value="UniProtKB-KW"/>
</dbReference>
<name>A0A1H1QBP0_9PSED</name>
<feature type="chain" id="PRO_5009257496" evidence="4">
    <location>
        <begin position="29"/>
        <end position="448"/>
    </location>
</feature>
<dbReference type="InterPro" id="IPR017439">
    <property type="entry name" value="Amidohydrolase"/>
</dbReference>
<dbReference type="PANTHER" id="PTHR11014:SF63">
    <property type="entry name" value="METALLOPEPTIDASE, PUTATIVE (AFU_ORTHOLOGUE AFUA_6G09600)-RELATED"/>
    <property type="match status" value="1"/>
</dbReference>
<keyword evidence="7" id="KW-1185">Reference proteome</keyword>
<feature type="binding site" evidence="3">
    <location>
        <position position="145"/>
    </location>
    <ligand>
        <name>Mn(2+)</name>
        <dbReference type="ChEBI" id="CHEBI:29035"/>
        <label>2</label>
    </ligand>
</feature>
<dbReference type="RefSeq" id="WP_090348183.1">
    <property type="nucleotide sequence ID" value="NZ_LT629751.1"/>
</dbReference>
<dbReference type="STRING" id="1392877.SAMN05216221_1294"/>
<dbReference type="InterPro" id="IPR036264">
    <property type="entry name" value="Bact_exopeptidase_dim_dom"/>
</dbReference>
<proteinExistence type="inferred from homology"/>
<feature type="binding site" evidence="3">
    <location>
        <position position="417"/>
    </location>
    <ligand>
        <name>Mn(2+)</name>
        <dbReference type="ChEBI" id="CHEBI:29035"/>
        <label>2</label>
    </ligand>
</feature>